<dbReference type="EMBL" id="CALYLO010000007">
    <property type="protein sequence ID" value="CAH8247378.1"/>
    <property type="molecule type" value="Genomic_DNA"/>
</dbReference>
<sequence length="171" mass="19994">MNQAEVAEIAARVAIEFVQKEQDKQRKSQRDRRLRNTRLLLKNYRRFAVHTDSLKTELIEIDMLEQADMLDQDFAIESIKRSKERTLAIVKFVDQMLKVYQLLCESTGRAEDLRRYDTVYKMYISKEKMTADEIAECHSVDRSTVFRDIKAATNALTALFFGVDGIWQSCD</sequence>
<gene>
    <name evidence="1" type="ORF">WJ0W_004612</name>
</gene>
<evidence type="ECO:0008006" key="3">
    <source>
        <dbReference type="Google" id="ProtNLM"/>
    </source>
</evidence>
<comment type="caution">
    <text evidence="1">The sequence shown here is derived from an EMBL/GenBank/DDBJ whole genome shotgun (WGS) entry which is preliminary data.</text>
</comment>
<reference evidence="1" key="1">
    <citation type="submission" date="2022-06" db="EMBL/GenBank/DDBJ databases">
        <authorList>
            <person name="Dietemann V."/>
            <person name="Ory F."/>
            <person name="Dainat B."/>
            <person name="Oberhansli S."/>
        </authorList>
    </citation>
    <scope>NUCLEOTIDE SEQUENCE</scope>
    <source>
        <strain evidence="1">Ena-SAMPLE-TAB-26-04-2022-14:26:32:270-5432</strain>
    </source>
</reference>
<proteinExistence type="predicted"/>
<dbReference type="Proteomes" id="UP001154322">
    <property type="component" value="Unassembled WGS sequence"/>
</dbReference>
<accession>A0ABN8UA47</accession>
<evidence type="ECO:0000313" key="2">
    <source>
        <dbReference type="Proteomes" id="UP001154322"/>
    </source>
</evidence>
<name>A0ABN8UA47_9BACL</name>
<protein>
    <recommendedName>
        <fullName evidence="3">Helix-turn-helix type 11 domain-containing protein</fullName>
    </recommendedName>
</protein>
<dbReference type="RefSeq" id="WP_213431360.1">
    <property type="nucleotide sequence ID" value="NZ_AP031286.1"/>
</dbReference>
<evidence type="ECO:0000313" key="1">
    <source>
        <dbReference type="EMBL" id="CAH8247378.1"/>
    </source>
</evidence>
<keyword evidence="2" id="KW-1185">Reference proteome</keyword>
<organism evidence="1 2">
    <name type="scientific">Paenibacillus melissococcoides</name>
    <dbReference type="NCBI Taxonomy" id="2912268"/>
    <lineage>
        <taxon>Bacteria</taxon>
        <taxon>Bacillati</taxon>
        <taxon>Bacillota</taxon>
        <taxon>Bacilli</taxon>
        <taxon>Bacillales</taxon>
        <taxon>Paenibacillaceae</taxon>
        <taxon>Paenibacillus</taxon>
    </lineage>
</organism>